<accession>A0A2P2PCE4</accession>
<proteinExistence type="predicted"/>
<name>A0A2P2PCE4_RHIMU</name>
<reference evidence="1" key="1">
    <citation type="submission" date="2018-02" db="EMBL/GenBank/DDBJ databases">
        <title>Rhizophora mucronata_Transcriptome.</title>
        <authorList>
            <person name="Meera S.P."/>
            <person name="Sreeshan A."/>
            <person name="Augustine A."/>
        </authorList>
    </citation>
    <scope>NUCLEOTIDE SEQUENCE</scope>
    <source>
        <tissue evidence="1">Leaf</tissue>
    </source>
</reference>
<sequence>MMQLHITIRLGIQRLMGLYCRWMCLLMLKLLVHVSTVLRKLLSIRTSPYHAHLMRCLFLLSY</sequence>
<protein>
    <submittedName>
        <fullName evidence="1">Uncharacterized protein</fullName>
    </submittedName>
</protein>
<evidence type="ECO:0000313" key="1">
    <source>
        <dbReference type="EMBL" id="MBX52301.1"/>
    </source>
</evidence>
<organism evidence="1">
    <name type="scientific">Rhizophora mucronata</name>
    <name type="common">Asiatic mangrove</name>
    <dbReference type="NCBI Taxonomy" id="61149"/>
    <lineage>
        <taxon>Eukaryota</taxon>
        <taxon>Viridiplantae</taxon>
        <taxon>Streptophyta</taxon>
        <taxon>Embryophyta</taxon>
        <taxon>Tracheophyta</taxon>
        <taxon>Spermatophyta</taxon>
        <taxon>Magnoliopsida</taxon>
        <taxon>eudicotyledons</taxon>
        <taxon>Gunneridae</taxon>
        <taxon>Pentapetalae</taxon>
        <taxon>rosids</taxon>
        <taxon>fabids</taxon>
        <taxon>Malpighiales</taxon>
        <taxon>Rhizophoraceae</taxon>
        <taxon>Rhizophora</taxon>
    </lineage>
</organism>
<dbReference type="EMBL" id="GGEC01071817">
    <property type="protein sequence ID" value="MBX52301.1"/>
    <property type="molecule type" value="Transcribed_RNA"/>
</dbReference>
<dbReference type="AlphaFoldDB" id="A0A2P2PCE4"/>